<dbReference type="AlphaFoldDB" id="A0A8C9SPI2"/>
<dbReference type="InterPro" id="IPR027253">
    <property type="entry name" value="TEF-5"/>
</dbReference>
<dbReference type="Gene3D" id="6.10.20.40">
    <property type="entry name" value="TEA/ATTS domain"/>
    <property type="match status" value="1"/>
</dbReference>
<organism evidence="9 10">
    <name type="scientific">Scleropages formosus</name>
    <name type="common">Asian bonytongue</name>
    <name type="synonym">Osteoglossum formosum</name>
    <dbReference type="NCBI Taxonomy" id="113540"/>
    <lineage>
        <taxon>Eukaryota</taxon>
        <taxon>Metazoa</taxon>
        <taxon>Chordata</taxon>
        <taxon>Craniata</taxon>
        <taxon>Vertebrata</taxon>
        <taxon>Euteleostomi</taxon>
        <taxon>Actinopterygii</taxon>
        <taxon>Neopterygii</taxon>
        <taxon>Teleostei</taxon>
        <taxon>Osteoglossocephala</taxon>
        <taxon>Osteoglossomorpha</taxon>
        <taxon>Osteoglossiformes</taxon>
        <taxon>Osteoglossidae</taxon>
        <taxon>Scleropages</taxon>
    </lineage>
</organism>
<dbReference type="PROSITE" id="PS51088">
    <property type="entry name" value="TEA_2"/>
    <property type="match status" value="1"/>
</dbReference>
<keyword evidence="5 6" id="KW-0539">Nucleus</keyword>
<reference evidence="9" key="2">
    <citation type="submission" date="2025-08" db="UniProtKB">
        <authorList>
            <consortium name="Ensembl"/>
        </authorList>
    </citation>
    <scope>IDENTIFICATION</scope>
</reference>
<reference evidence="9" key="3">
    <citation type="submission" date="2025-09" db="UniProtKB">
        <authorList>
            <consortium name="Ensembl"/>
        </authorList>
    </citation>
    <scope>IDENTIFICATION</scope>
</reference>
<dbReference type="InterPro" id="IPR041086">
    <property type="entry name" value="YBD"/>
</dbReference>
<evidence type="ECO:0000313" key="9">
    <source>
        <dbReference type="Ensembl" id="ENSSFOP00015036032.1"/>
    </source>
</evidence>
<dbReference type="GO" id="GO:0005634">
    <property type="term" value="C:nucleus"/>
    <property type="evidence" value="ECO:0007669"/>
    <property type="project" value="UniProtKB-SubCell"/>
</dbReference>
<dbReference type="Pfam" id="PF01285">
    <property type="entry name" value="TEA"/>
    <property type="match status" value="1"/>
</dbReference>
<accession>A0A8C9SPI2</accession>
<dbReference type="GO" id="GO:0000978">
    <property type="term" value="F:RNA polymerase II cis-regulatory region sequence-specific DNA binding"/>
    <property type="evidence" value="ECO:0007669"/>
    <property type="project" value="TreeGrafter"/>
</dbReference>
<evidence type="ECO:0000259" key="8">
    <source>
        <dbReference type="PROSITE" id="PS51088"/>
    </source>
</evidence>
<protein>
    <recommendedName>
        <fullName evidence="6">Transcriptional enhancer factor TEF-5</fullName>
    </recommendedName>
</protein>
<sequence length="426" mass="47761">MDGDAEGVWSPDIEQSFQEALAIYPPCGRRKIILSDEGKMYGRNELIARYIKLRTGKTRTRKQVSSHIQVLARKKVREYQAGIKAMNLDQAAKDKALQNMAALSSAQIVSASVMKSQLPPLPQPPYPPPARFWSGHIPGQPGPSQELTLEMNPGGTPGLGRTSYAIKPFAQTPYPNIQGPVPTPISTYEPLPAPLPPAATAVPVWQDRTIASSKLRLLEYSAFMEVQRDPETYSKHLFVHIGQTNPSYSDPLLEAVDIRQIYDKFPEKKGGLKELYEKGPQNAFFLVKFWADLNSSGMQDGPGSFYGVSSQYSSSDNMTITVSTKVCSFGKQVVEKVETEYARVEGGRCVYRIHRSPMCEYMINFIHKLKHLPEKYMMNSVLENFTILQVVTNRDTQETLLCIAFVFEVSTSEHGAQYHVYRLVKD</sequence>
<proteinExistence type="predicted"/>
<dbReference type="InterPro" id="IPR038096">
    <property type="entry name" value="TEA/ATTS_sf"/>
</dbReference>
<reference evidence="9 10" key="1">
    <citation type="submission" date="2019-04" db="EMBL/GenBank/DDBJ databases">
        <authorList>
            <consortium name="Wellcome Sanger Institute Data Sharing"/>
        </authorList>
    </citation>
    <scope>NUCLEOTIDE SEQUENCE [LARGE SCALE GENOMIC DNA]</scope>
</reference>
<dbReference type="GO" id="GO:0048568">
    <property type="term" value="P:embryonic organ development"/>
    <property type="evidence" value="ECO:0007669"/>
    <property type="project" value="TreeGrafter"/>
</dbReference>
<keyword evidence="10" id="KW-1185">Reference proteome</keyword>
<dbReference type="FunFam" id="2.70.50.80:FF:000001">
    <property type="entry name" value="Transcriptional enhancer factor TEF-1, putative"/>
    <property type="match status" value="1"/>
</dbReference>
<dbReference type="SMART" id="SM00426">
    <property type="entry name" value="TEA"/>
    <property type="match status" value="1"/>
</dbReference>
<name>A0A8C9SPI2_SCLFO</name>
<keyword evidence="2 6" id="KW-0805">Transcription regulation</keyword>
<evidence type="ECO:0000256" key="7">
    <source>
        <dbReference type="PROSITE-ProRule" id="PRU00505"/>
    </source>
</evidence>
<evidence type="ECO:0000313" key="10">
    <source>
        <dbReference type="Proteomes" id="UP000694397"/>
    </source>
</evidence>
<dbReference type="InterPro" id="IPR050937">
    <property type="entry name" value="TEC1_TEAD_TF"/>
</dbReference>
<keyword evidence="3 6" id="KW-0238">DNA-binding</keyword>
<dbReference type="GeneTree" id="ENSGT00950000182956"/>
<dbReference type="Proteomes" id="UP000694397">
    <property type="component" value="Chromosome 19"/>
</dbReference>
<dbReference type="PANTHER" id="PTHR11834:SF7">
    <property type="entry name" value="TRANSCRIPTIONAL ENHANCER FACTOR TEF-5"/>
    <property type="match status" value="1"/>
</dbReference>
<comment type="function">
    <text evidence="6">Transcription factor which plays a key role in the Hippo signaling pathway, a pathway involved in organ size control and tumor suppression by restricting proliferation and promoting apoptosis.</text>
</comment>
<dbReference type="GO" id="GO:0000981">
    <property type="term" value="F:DNA-binding transcription factor activity, RNA polymerase II-specific"/>
    <property type="evidence" value="ECO:0007669"/>
    <property type="project" value="TreeGrafter"/>
</dbReference>
<comment type="subcellular location">
    <subcellularLocation>
        <location evidence="1 6">Nucleus</location>
    </subcellularLocation>
</comment>
<dbReference type="InterPro" id="IPR016361">
    <property type="entry name" value="TEF_metazoa"/>
</dbReference>
<dbReference type="Gene3D" id="2.70.50.80">
    <property type="match status" value="1"/>
</dbReference>
<evidence type="ECO:0000256" key="6">
    <source>
        <dbReference type="PIRNR" id="PIRNR002603"/>
    </source>
</evidence>
<evidence type="ECO:0000256" key="1">
    <source>
        <dbReference type="ARBA" id="ARBA00004123"/>
    </source>
</evidence>
<evidence type="ECO:0000256" key="3">
    <source>
        <dbReference type="ARBA" id="ARBA00023125"/>
    </source>
</evidence>
<feature type="domain" description="TEA" evidence="8">
    <location>
        <begin position="2"/>
        <end position="78"/>
    </location>
</feature>
<keyword evidence="4 6" id="KW-0804">Transcription</keyword>
<dbReference type="Pfam" id="PF17725">
    <property type="entry name" value="YBD"/>
    <property type="match status" value="1"/>
</dbReference>
<dbReference type="PIRSF" id="PIRSF500720">
    <property type="entry name" value="TEF-5"/>
    <property type="match status" value="1"/>
</dbReference>
<feature type="DNA-binding region" description="TEA" evidence="7">
    <location>
        <begin position="2"/>
        <end position="78"/>
    </location>
</feature>
<dbReference type="PANTHER" id="PTHR11834">
    <property type="entry name" value="TRANSCRIPTIONAL ENHANCER FACTOR TEF RELATED"/>
    <property type="match status" value="1"/>
</dbReference>
<evidence type="ECO:0000256" key="4">
    <source>
        <dbReference type="ARBA" id="ARBA00023163"/>
    </source>
</evidence>
<dbReference type="PROSITE" id="PS00554">
    <property type="entry name" value="TEA_1"/>
    <property type="match status" value="1"/>
</dbReference>
<dbReference type="GO" id="GO:0005667">
    <property type="term" value="C:transcription regulator complex"/>
    <property type="evidence" value="ECO:0007669"/>
    <property type="project" value="TreeGrafter"/>
</dbReference>
<dbReference type="PIRSF" id="PIRSF002603">
    <property type="entry name" value="TEF"/>
    <property type="match status" value="1"/>
</dbReference>
<dbReference type="PRINTS" id="PR00065">
    <property type="entry name" value="TEADOMAIN"/>
</dbReference>
<evidence type="ECO:0000256" key="2">
    <source>
        <dbReference type="ARBA" id="ARBA00023015"/>
    </source>
</evidence>
<dbReference type="Ensembl" id="ENSSFOT00015036423.2">
    <property type="protein sequence ID" value="ENSSFOP00015036032.1"/>
    <property type="gene ID" value="ENSSFOG00015022910.2"/>
</dbReference>
<dbReference type="OrthoDB" id="10006572at2759"/>
<dbReference type="GO" id="GO:0045944">
    <property type="term" value="P:positive regulation of transcription by RNA polymerase II"/>
    <property type="evidence" value="ECO:0007669"/>
    <property type="project" value="InterPro"/>
</dbReference>
<dbReference type="InterPro" id="IPR000818">
    <property type="entry name" value="TEA/ATTS_dom"/>
</dbReference>
<dbReference type="GO" id="GO:0035329">
    <property type="term" value="P:hippo signaling"/>
    <property type="evidence" value="ECO:0007669"/>
    <property type="project" value="UniProtKB-UniRule"/>
</dbReference>
<evidence type="ECO:0000256" key="5">
    <source>
        <dbReference type="ARBA" id="ARBA00023242"/>
    </source>
</evidence>
<gene>
    <name evidence="9" type="primary">TEAD3</name>
    <name evidence="9" type="synonym">tead3a</name>
</gene>
<dbReference type="CTD" id="386763"/>